<evidence type="ECO:0000313" key="2">
    <source>
        <dbReference type="EMBL" id="MFD2161036.1"/>
    </source>
</evidence>
<dbReference type="PANTHER" id="PTHR45947:SF3">
    <property type="entry name" value="SULFOQUINOVOSYL TRANSFERASE SQD2"/>
    <property type="match status" value="1"/>
</dbReference>
<feature type="domain" description="Glycosyl transferase family 1" evidence="1">
    <location>
        <begin position="198"/>
        <end position="362"/>
    </location>
</feature>
<dbReference type="EC" id="2.4.-.-" evidence="2"/>
<evidence type="ECO:0000259" key="1">
    <source>
        <dbReference type="Pfam" id="PF00534"/>
    </source>
</evidence>
<proteinExistence type="predicted"/>
<reference evidence="3" key="1">
    <citation type="journal article" date="2019" name="Int. J. Syst. Evol. Microbiol.">
        <title>The Global Catalogue of Microorganisms (GCM) 10K type strain sequencing project: providing services to taxonomists for standard genome sequencing and annotation.</title>
        <authorList>
            <consortium name="The Broad Institute Genomics Platform"/>
            <consortium name="The Broad Institute Genome Sequencing Center for Infectious Disease"/>
            <person name="Wu L."/>
            <person name="Ma J."/>
        </authorList>
    </citation>
    <scope>NUCLEOTIDE SEQUENCE [LARGE SCALE GENOMIC DNA]</scope>
    <source>
        <strain evidence="3">KCTC 42217</strain>
    </source>
</reference>
<keyword evidence="3" id="KW-1185">Reference proteome</keyword>
<dbReference type="InterPro" id="IPR001296">
    <property type="entry name" value="Glyco_trans_1"/>
</dbReference>
<protein>
    <submittedName>
        <fullName evidence="2">Glycosyltransferase family 4 protein</fullName>
        <ecNumber evidence="2">2.4.-.-</ecNumber>
    </submittedName>
</protein>
<dbReference type="SUPFAM" id="SSF53756">
    <property type="entry name" value="UDP-Glycosyltransferase/glycogen phosphorylase"/>
    <property type="match status" value="1"/>
</dbReference>
<dbReference type="Gene3D" id="3.40.50.2000">
    <property type="entry name" value="Glycogen Phosphorylase B"/>
    <property type="match status" value="2"/>
</dbReference>
<evidence type="ECO:0000313" key="3">
    <source>
        <dbReference type="Proteomes" id="UP001597387"/>
    </source>
</evidence>
<comment type="caution">
    <text evidence="2">The sequence shown here is derived from an EMBL/GenBank/DDBJ whole genome shotgun (WGS) entry which is preliminary data.</text>
</comment>
<keyword evidence="2" id="KW-0328">Glycosyltransferase</keyword>
<dbReference type="EMBL" id="JBHUHZ010000001">
    <property type="protein sequence ID" value="MFD2161036.1"/>
    <property type="molecule type" value="Genomic_DNA"/>
</dbReference>
<dbReference type="Pfam" id="PF00534">
    <property type="entry name" value="Glycos_transf_1"/>
    <property type="match status" value="1"/>
</dbReference>
<dbReference type="RefSeq" id="WP_255905391.1">
    <property type="nucleotide sequence ID" value="NZ_JAFMZO010000005.1"/>
</dbReference>
<gene>
    <name evidence="2" type="ORF">ACFSJU_01430</name>
</gene>
<organism evidence="2 3">
    <name type="scientific">Paradesertivirga mongoliensis</name>
    <dbReference type="NCBI Taxonomy" id="2100740"/>
    <lineage>
        <taxon>Bacteria</taxon>
        <taxon>Pseudomonadati</taxon>
        <taxon>Bacteroidota</taxon>
        <taxon>Sphingobacteriia</taxon>
        <taxon>Sphingobacteriales</taxon>
        <taxon>Sphingobacteriaceae</taxon>
        <taxon>Paradesertivirga</taxon>
    </lineage>
</organism>
<accession>A0ABW4ZG84</accession>
<dbReference type="PANTHER" id="PTHR45947">
    <property type="entry name" value="SULFOQUINOVOSYL TRANSFERASE SQD2"/>
    <property type="match status" value="1"/>
</dbReference>
<dbReference type="CDD" id="cd03801">
    <property type="entry name" value="GT4_PimA-like"/>
    <property type="match status" value="1"/>
</dbReference>
<sequence length="383" mass="44030">MKNLAIVITHPIQYYSPLLKLLGCKPNLNLKVFYTWGNKAITKHDPGFNKTIQWDIPLLDGYDYEFLDNTATQPGSHHFSGISNPGAIKRITQFSPHAILVFGWAYHSHLQIIRHFRGKVPIWFRGDSTLLCESFGLKRLLKYIFLRWVYSHVDRAFYVGTNNKEYFKKYGLREEQLIFAPHAVDNDRFRVDYSKEAEIKREQLGIKKSDIVILFAGKFEAVKNPFLLLEAFVELESDDVHLLFVGNGNLERELKISSAKHKAKNRIHFLDFQNQRSMPIIYQCCDIYCLPSDSETWGLAINEAMAGGKAIVASDKVGSASDLIINDVNGCIFEAGNKSNLLFTLKRLTNKKKLEEMGNKSKEVIKKWNLQDVANTIWMEMMK</sequence>
<keyword evidence="2" id="KW-0808">Transferase</keyword>
<dbReference type="Proteomes" id="UP001597387">
    <property type="component" value="Unassembled WGS sequence"/>
</dbReference>
<dbReference type="GO" id="GO:0016757">
    <property type="term" value="F:glycosyltransferase activity"/>
    <property type="evidence" value="ECO:0007669"/>
    <property type="project" value="UniProtKB-KW"/>
</dbReference>
<dbReference type="InterPro" id="IPR050194">
    <property type="entry name" value="Glycosyltransferase_grp1"/>
</dbReference>
<name>A0ABW4ZG84_9SPHI</name>